<organism evidence="2 3">
    <name type="scientific">Hyaloscypha variabilis (strain UAMH 11265 / GT02V1 / F)</name>
    <name type="common">Meliniomyces variabilis</name>
    <dbReference type="NCBI Taxonomy" id="1149755"/>
    <lineage>
        <taxon>Eukaryota</taxon>
        <taxon>Fungi</taxon>
        <taxon>Dikarya</taxon>
        <taxon>Ascomycota</taxon>
        <taxon>Pezizomycotina</taxon>
        <taxon>Leotiomycetes</taxon>
        <taxon>Helotiales</taxon>
        <taxon>Hyaloscyphaceae</taxon>
        <taxon>Hyaloscypha</taxon>
        <taxon>Hyaloscypha variabilis</taxon>
    </lineage>
</organism>
<evidence type="ECO:0000313" key="2">
    <source>
        <dbReference type="EMBL" id="PMD36667.1"/>
    </source>
</evidence>
<feature type="region of interest" description="Disordered" evidence="1">
    <location>
        <begin position="110"/>
        <end position="182"/>
    </location>
</feature>
<feature type="compositionally biased region" description="Polar residues" evidence="1">
    <location>
        <begin position="113"/>
        <end position="141"/>
    </location>
</feature>
<reference evidence="2 3" key="1">
    <citation type="submission" date="2016-04" db="EMBL/GenBank/DDBJ databases">
        <title>A degradative enzymes factory behind the ericoid mycorrhizal symbiosis.</title>
        <authorList>
            <consortium name="DOE Joint Genome Institute"/>
            <person name="Martino E."/>
            <person name="Morin E."/>
            <person name="Grelet G."/>
            <person name="Kuo A."/>
            <person name="Kohler A."/>
            <person name="Daghino S."/>
            <person name="Barry K."/>
            <person name="Choi C."/>
            <person name="Cichocki N."/>
            <person name="Clum A."/>
            <person name="Copeland A."/>
            <person name="Hainaut M."/>
            <person name="Haridas S."/>
            <person name="Labutti K."/>
            <person name="Lindquist E."/>
            <person name="Lipzen A."/>
            <person name="Khouja H.-R."/>
            <person name="Murat C."/>
            <person name="Ohm R."/>
            <person name="Olson A."/>
            <person name="Spatafora J."/>
            <person name="Veneault-Fourrey C."/>
            <person name="Henrissat B."/>
            <person name="Grigoriev I."/>
            <person name="Martin F."/>
            <person name="Perotto S."/>
        </authorList>
    </citation>
    <scope>NUCLEOTIDE SEQUENCE [LARGE SCALE GENOMIC DNA]</scope>
    <source>
        <strain evidence="2 3">F</strain>
    </source>
</reference>
<dbReference type="Proteomes" id="UP000235786">
    <property type="component" value="Unassembled WGS sequence"/>
</dbReference>
<accession>A0A2J6RDS3</accession>
<feature type="compositionally biased region" description="Basic and acidic residues" evidence="1">
    <location>
        <begin position="162"/>
        <end position="171"/>
    </location>
</feature>
<gene>
    <name evidence="2" type="ORF">L207DRAFT_586368</name>
</gene>
<proteinExistence type="predicted"/>
<evidence type="ECO:0000313" key="3">
    <source>
        <dbReference type="Proteomes" id="UP000235786"/>
    </source>
</evidence>
<evidence type="ECO:0000256" key="1">
    <source>
        <dbReference type="SAM" id="MobiDB-lite"/>
    </source>
</evidence>
<sequence>MVNVIKQDIPLYGPELALKLNNPNRTRLSLVQSYESNIGTVIKLPSSSELSSGETTVPESQKVNSGIPSLRASTILQRQASIRCSSQHLISQSYGLNLLHDLFEEPTNKFESSKNFATRPSHDYVSSNSQEMNQQAATSLQAPRDDAPSQRSCQLAHHTSKKERLENDQRSDMAANSDLKIEQQNDQMLAKTYETDLEAEMIPEDIPPPFDNWGLPNASLQYYIEGVPYNQHMLEHEYIEEDPKCILEISPAEALTFGTWTEWDFNSRIQCWMINQDFDGMTNTMEEVFTVSNNSVNSPATVDNTLLCEDTVEVWESISSTEETIEKSQTLHDGLRQIAIQVKAYLKEQEDWLPGETSPDMARVMQEVW</sequence>
<keyword evidence="3" id="KW-1185">Reference proteome</keyword>
<dbReference type="OrthoDB" id="10478975at2759"/>
<protein>
    <submittedName>
        <fullName evidence="2">Uncharacterized protein</fullName>
    </submittedName>
</protein>
<dbReference type="EMBL" id="KZ613950">
    <property type="protein sequence ID" value="PMD36667.1"/>
    <property type="molecule type" value="Genomic_DNA"/>
</dbReference>
<name>A0A2J6RDS3_HYAVF</name>
<dbReference type="AlphaFoldDB" id="A0A2J6RDS3"/>